<sequence length="110" mass="11360">MTKKTLVAMAATLALALPGMAIAGNSNNEVVVDGTTGLTTRTIAVSVADLNLASNNGLRRADYRISRAAKQVCGWVNGSILPATPDYRDCVGSALDGARSDLNALAQRQG</sequence>
<dbReference type="EMBL" id="JGVR01000038">
    <property type="protein sequence ID" value="KEZ15687.1"/>
    <property type="molecule type" value="Genomic_DNA"/>
</dbReference>
<name>A0A084ECJ5_SPHYA</name>
<dbReference type="InterPro" id="IPR030972">
    <property type="entry name" value="UrcA_uranyl"/>
</dbReference>
<evidence type="ECO:0000313" key="3">
    <source>
        <dbReference type="EMBL" id="KEZ15687.1"/>
    </source>
</evidence>
<evidence type="ECO:0000256" key="1">
    <source>
        <dbReference type="SAM" id="SignalP"/>
    </source>
</evidence>
<reference evidence="3 4" key="1">
    <citation type="submission" date="2014-03" db="EMBL/GenBank/DDBJ databases">
        <title>Genome sequence of Sphingobium yanoikuyae B1.</title>
        <authorList>
            <person name="Gan H.M."/>
            <person name="Gan H.Y."/>
            <person name="Savka M.A."/>
        </authorList>
    </citation>
    <scope>NUCLEOTIDE SEQUENCE [LARGE SCALE GENOMIC DNA]</scope>
    <source>
        <strain evidence="3 4">B1</strain>
    </source>
</reference>
<reference evidence="2 5" key="2">
    <citation type="submission" date="2017-10" db="EMBL/GenBank/DDBJ databases">
        <title>Sphingobium yanoikuyae S72.</title>
        <authorList>
            <person name="Sanchez E."/>
            <person name="Bustos P."/>
            <person name="Mendoza P."/>
            <person name="Guo X."/>
            <person name="Mendoza A."/>
        </authorList>
    </citation>
    <scope>NUCLEOTIDE SEQUENCE [LARGE SCALE GENOMIC DNA]</scope>
    <source>
        <strain evidence="2 5">S72</strain>
    </source>
</reference>
<dbReference type="eggNOG" id="ENOG5032G0S">
    <property type="taxonomic scope" value="Bacteria"/>
</dbReference>
<evidence type="ECO:0000313" key="4">
    <source>
        <dbReference type="Proteomes" id="UP000028534"/>
    </source>
</evidence>
<dbReference type="Proteomes" id="UP000219422">
    <property type="component" value="Chromosome"/>
</dbReference>
<dbReference type="GeneID" id="57779080"/>
<dbReference type="NCBIfam" id="TIGR04433">
    <property type="entry name" value="UrcA_uranyl"/>
    <property type="match status" value="1"/>
</dbReference>
<dbReference type="EMBL" id="CP023741">
    <property type="protein sequence ID" value="ATI82004.1"/>
    <property type="molecule type" value="Genomic_DNA"/>
</dbReference>
<organism evidence="3 4">
    <name type="scientific">Sphingobium yanoikuyae</name>
    <name type="common">Sphingomonas yanoikuyae</name>
    <dbReference type="NCBI Taxonomy" id="13690"/>
    <lineage>
        <taxon>Bacteria</taxon>
        <taxon>Pseudomonadati</taxon>
        <taxon>Pseudomonadota</taxon>
        <taxon>Alphaproteobacteria</taxon>
        <taxon>Sphingomonadales</taxon>
        <taxon>Sphingomonadaceae</taxon>
        <taxon>Sphingobium</taxon>
    </lineage>
</organism>
<protein>
    <submittedName>
        <fullName evidence="2">UrcA family protein</fullName>
    </submittedName>
</protein>
<evidence type="ECO:0000313" key="2">
    <source>
        <dbReference type="EMBL" id="ATI82004.1"/>
    </source>
</evidence>
<dbReference type="PATRIC" id="fig|13690.10.peg.4527"/>
<proteinExistence type="predicted"/>
<dbReference type="AlphaFoldDB" id="A0A084ECJ5"/>
<dbReference type="KEGG" id="sya:A6768_19710"/>
<feature type="chain" id="PRO_5001774137" evidence="1">
    <location>
        <begin position="24"/>
        <end position="110"/>
    </location>
</feature>
<gene>
    <name evidence="2" type="ORF">A6768_19710</name>
    <name evidence="3" type="ORF">CP98_04398</name>
</gene>
<evidence type="ECO:0000313" key="5">
    <source>
        <dbReference type="Proteomes" id="UP000219422"/>
    </source>
</evidence>
<keyword evidence="1" id="KW-0732">Signal</keyword>
<feature type="signal peptide" evidence="1">
    <location>
        <begin position="1"/>
        <end position="23"/>
    </location>
</feature>
<dbReference type="STRING" id="13690.AX777_15630"/>
<dbReference type="Proteomes" id="UP000028534">
    <property type="component" value="Unassembled WGS sequence"/>
</dbReference>
<dbReference type="RefSeq" id="WP_037522099.1">
    <property type="nucleotide sequence ID" value="NZ_CP023741.1"/>
</dbReference>
<accession>A0A084ECJ5</accession>